<dbReference type="RefSeq" id="WP_108895338.1">
    <property type="nucleotide sequence ID" value="NZ_ONZF01000009.1"/>
</dbReference>
<evidence type="ECO:0000313" key="5">
    <source>
        <dbReference type="EMBL" id="SPJ25545.1"/>
    </source>
</evidence>
<evidence type="ECO:0000259" key="4">
    <source>
        <dbReference type="Pfam" id="PF04577"/>
    </source>
</evidence>
<protein>
    <recommendedName>
        <fullName evidence="4">Glycosyltransferase 61 catalytic domain-containing protein</fullName>
    </recommendedName>
</protein>
<keyword evidence="3" id="KW-0325">Glycoprotein</keyword>
<dbReference type="Pfam" id="PF04577">
    <property type="entry name" value="Glyco_transf_61"/>
    <property type="match status" value="1"/>
</dbReference>
<reference evidence="6" key="1">
    <citation type="submission" date="2018-03" db="EMBL/GenBank/DDBJ databases">
        <authorList>
            <person name="Rodrigo-Torres L."/>
            <person name="Arahal R. D."/>
            <person name="Lucena T."/>
        </authorList>
    </citation>
    <scope>NUCLEOTIDE SEQUENCE [LARGE SCALE GENOMIC DNA]</scope>
    <source>
        <strain evidence="6">CECT 8504</strain>
    </source>
</reference>
<accession>A0A2R8BZE9</accession>
<proteinExistence type="predicted"/>
<keyword evidence="6" id="KW-1185">Reference proteome</keyword>
<keyword evidence="2" id="KW-0808">Transferase</keyword>
<sequence>MLDAVAGKVRKGAIGLCEHGVRNGLPPSWFGWRWVREETLRDYFATGGTGDLTVIHPEGHATNPLPVNIDDPAQLSDDPDWFGYSQRDVLSRPSGETLHATVPGCRVVSFTDAPKARFWPTVINSRDKAFELREMRFRPGHGGTLRETGQPRRIAQATWITERVYTNYSHWLSAHLPKLCLLTQRGEMENLLLPEKRPAFIDTSLRMLGFNPQDFATHGAKEVIEVDDLTLLQTDRFRPELLCPVRDLLGHRPDRAPWRRVFVSRRRATIRRLSNEAEITDMLEKAGFALVTMEDLSFEEQIRLMGETRVLMAPHGAGLTNMMFCAPGTQVVEISEPLYPNPNFYAIAVAMGLDYWKIDGTFAGRDDVHRLDRDLSVRPDRVDAVLRKLAG</sequence>
<evidence type="ECO:0000256" key="3">
    <source>
        <dbReference type="ARBA" id="ARBA00023180"/>
    </source>
</evidence>
<dbReference type="InterPro" id="IPR049625">
    <property type="entry name" value="Glyco_transf_61_cat"/>
</dbReference>
<dbReference type="InterPro" id="IPR007657">
    <property type="entry name" value="Glycosyltransferase_61"/>
</dbReference>
<evidence type="ECO:0000256" key="1">
    <source>
        <dbReference type="ARBA" id="ARBA00022676"/>
    </source>
</evidence>
<evidence type="ECO:0000256" key="2">
    <source>
        <dbReference type="ARBA" id="ARBA00022679"/>
    </source>
</evidence>
<dbReference type="GO" id="GO:0016757">
    <property type="term" value="F:glycosyltransferase activity"/>
    <property type="evidence" value="ECO:0007669"/>
    <property type="project" value="UniProtKB-KW"/>
</dbReference>
<dbReference type="OrthoDB" id="288504at2"/>
<name>A0A2R8BZE9_9RHOB</name>
<dbReference type="PANTHER" id="PTHR20961">
    <property type="entry name" value="GLYCOSYLTRANSFERASE"/>
    <property type="match status" value="1"/>
</dbReference>
<dbReference type="AlphaFoldDB" id="A0A2R8BZE9"/>
<organism evidence="5 6">
    <name type="scientific">Palleronia abyssalis</name>
    <dbReference type="NCBI Taxonomy" id="1501240"/>
    <lineage>
        <taxon>Bacteria</taxon>
        <taxon>Pseudomonadati</taxon>
        <taxon>Pseudomonadota</taxon>
        <taxon>Alphaproteobacteria</taxon>
        <taxon>Rhodobacterales</taxon>
        <taxon>Roseobacteraceae</taxon>
        <taxon>Palleronia</taxon>
    </lineage>
</organism>
<gene>
    <name evidence="5" type="ORF">PAA8504_03396</name>
</gene>
<keyword evidence="1" id="KW-0328">Glycosyltransferase</keyword>
<feature type="domain" description="Glycosyltransferase 61 catalytic" evidence="4">
    <location>
        <begin position="168"/>
        <end position="332"/>
    </location>
</feature>
<dbReference type="EMBL" id="ONZF01000009">
    <property type="protein sequence ID" value="SPJ25545.1"/>
    <property type="molecule type" value="Genomic_DNA"/>
</dbReference>
<evidence type="ECO:0000313" key="6">
    <source>
        <dbReference type="Proteomes" id="UP000244912"/>
    </source>
</evidence>
<dbReference type="Proteomes" id="UP000244912">
    <property type="component" value="Unassembled WGS sequence"/>
</dbReference>